<protein>
    <submittedName>
        <fullName evidence="1">Hemerythrin domain-containing protein</fullName>
    </submittedName>
</protein>
<dbReference type="AlphaFoldDB" id="A0A3G4VFY6"/>
<dbReference type="InterPro" id="IPR012312">
    <property type="entry name" value="Hemerythrin-like"/>
</dbReference>
<gene>
    <name evidence="1" type="ORF">ECB94_11900</name>
</gene>
<proteinExistence type="predicted"/>
<dbReference type="PANTHER" id="PTHR39966:SF1">
    <property type="entry name" value="HEMERYTHRIN-LIKE DOMAIN-CONTAINING PROTEIN"/>
    <property type="match status" value="1"/>
</dbReference>
<name>A0A3G4VFY6_9VIBR</name>
<dbReference type="PANTHER" id="PTHR39966">
    <property type="entry name" value="BLL2471 PROTEIN-RELATED"/>
    <property type="match status" value="1"/>
</dbReference>
<dbReference type="EMBL" id="CP033577">
    <property type="protein sequence ID" value="AYV21911.1"/>
    <property type="molecule type" value="Genomic_DNA"/>
</dbReference>
<evidence type="ECO:0000313" key="1">
    <source>
        <dbReference type="EMBL" id="AYV21911.1"/>
    </source>
</evidence>
<dbReference type="GO" id="GO:0005886">
    <property type="term" value="C:plasma membrane"/>
    <property type="evidence" value="ECO:0007669"/>
    <property type="project" value="TreeGrafter"/>
</dbReference>
<organism evidence="1 2">
    <name type="scientific">Vibrio mediterranei</name>
    <dbReference type="NCBI Taxonomy" id="689"/>
    <lineage>
        <taxon>Bacteria</taxon>
        <taxon>Pseudomonadati</taxon>
        <taxon>Pseudomonadota</taxon>
        <taxon>Gammaproteobacteria</taxon>
        <taxon>Vibrionales</taxon>
        <taxon>Vibrionaceae</taxon>
        <taxon>Vibrio</taxon>
    </lineage>
</organism>
<dbReference type="Pfam" id="PF01814">
    <property type="entry name" value="Hemerythrin"/>
    <property type="match status" value="1"/>
</dbReference>
<reference evidence="1 2" key="1">
    <citation type="submission" date="2018-11" db="EMBL/GenBank/DDBJ databases">
        <title>Complete Genome Sequence of Vbrio mediterranei 117-T6: a Potential Pathogen Bacteria Isolated from the Conchocelis of Pyropia.</title>
        <authorList>
            <person name="Liu Q."/>
        </authorList>
    </citation>
    <scope>NUCLEOTIDE SEQUENCE [LARGE SCALE GENOMIC DNA]</scope>
    <source>
        <strain evidence="1 2">117-T6</strain>
    </source>
</reference>
<evidence type="ECO:0000313" key="2">
    <source>
        <dbReference type="Proteomes" id="UP000279760"/>
    </source>
</evidence>
<dbReference type="Proteomes" id="UP000279760">
    <property type="component" value="Chromosome 1"/>
</dbReference>
<dbReference type="RefSeq" id="WP_107306311.1">
    <property type="nucleotide sequence ID" value="NZ_CP033577.1"/>
</dbReference>
<accession>A0A3G4VFY6</accession>
<dbReference type="Gene3D" id="1.20.120.520">
    <property type="entry name" value="nmb1532 protein domain like"/>
    <property type="match status" value="1"/>
</dbReference>
<sequence>MMIERIRREHGYMVRLLAILNRKLHLLEKEQPINYSIVKEIVDYLANHSEKIHHPKEDILYHYFIEQYGAQEQVENLETDHLDLSEKTHAFLDVVEMILQDSVVPQEVFMGRLSEFIQDQKRHLDLEEQSVLPLIEKRFTTQDWQVVESQWTVTEDDPVFGDTIADRYKQLAARVRQNDVESV</sequence>